<dbReference type="Proteomes" id="UP001429984">
    <property type="component" value="Unassembled WGS sequence"/>
</dbReference>
<gene>
    <name evidence="2" type="ORF">IU514_08360</name>
</gene>
<sequence length="136" mass="14755">MPRYLAALLILIAGLSQASEPPIPESQKSSIGYQTVSEALAALRADGSISESEQGGWLIFADTAHNTLWSFTPSTHPAHPSAVRREAVEKNGSVYMEMSVLCQADKAPCDQLVRDFQQLNEQMSQAIKSRSAGHAR</sequence>
<comment type="caution">
    <text evidence="2">The sequence shown here is derived from an EMBL/GenBank/DDBJ whole genome shotgun (WGS) entry which is preliminary data.</text>
</comment>
<feature type="chain" id="PRO_5046069733" evidence="1">
    <location>
        <begin position="19"/>
        <end position="136"/>
    </location>
</feature>
<organism evidence="2 3">
    <name type="scientific">Lysobacter niastensis</name>
    <dbReference type="NCBI Taxonomy" id="380629"/>
    <lineage>
        <taxon>Bacteria</taxon>
        <taxon>Pseudomonadati</taxon>
        <taxon>Pseudomonadota</taxon>
        <taxon>Gammaproteobacteria</taxon>
        <taxon>Lysobacterales</taxon>
        <taxon>Lysobacteraceae</taxon>
        <taxon>Lysobacter</taxon>
    </lineage>
</organism>
<evidence type="ECO:0000256" key="1">
    <source>
        <dbReference type="SAM" id="SignalP"/>
    </source>
</evidence>
<evidence type="ECO:0000313" key="3">
    <source>
        <dbReference type="Proteomes" id="UP001429984"/>
    </source>
</evidence>
<dbReference type="EMBL" id="JADLZT010000004">
    <property type="protein sequence ID" value="MBF6024041.1"/>
    <property type="molecule type" value="Genomic_DNA"/>
</dbReference>
<reference evidence="2 3" key="1">
    <citation type="submission" date="2020-11" db="EMBL/GenBank/DDBJ databases">
        <title>Draft Genome Sequence and Secondary Metabolite Biosynthetic Potential of the Lysobacter niastensis Type strain DSM 18481.</title>
        <authorList>
            <person name="Turrini P."/>
            <person name="Artuso I."/>
            <person name="Tescari M."/>
            <person name="Lugli G.A."/>
            <person name="Frangipani E."/>
            <person name="Ventura M."/>
            <person name="Visca P."/>
        </authorList>
    </citation>
    <scope>NUCLEOTIDE SEQUENCE [LARGE SCALE GENOMIC DNA]</scope>
    <source>
        <strain evidence="2 3">DSM 18481</strain>
    </source>
</reference>
<keyword evidence="3" id="KW-1185">Reference proteome</keyword>
<keyword evidence="1" id="KW-0732">Signal</keyword>
<accession>A0ABS0B5D2</accession>
<protein>
    <submittedName>
        <fullName evidence="2">Molecular chaperone DnaJ</fullName>
    </submittedName>
</protein>
<dbReference type="RefSeq" id="WP_194930641.1">
    <property type="nucleotide sequence ID" value="NZ_JADLZT010000004.1"/>
</dbReference>
<evidence type="ECO:0000313" key="2">
    <source>
        <dbReference type="EMBL" id="MBF6024041.1"/>
    </source>
</evidence>
<name>A0ABS0B5D2_9GAMM</name>
<feature type="signal peptide" evidence="1">
    <location>
        <begin position="1"/>
        <end position="18"/>
    </location>
</feature>
<proteinExistence type="predicted"/>